<evidence type="ECO:0000313" key="2">
    <source>
        <dbReference type="EMBL" id="KAK4498276.1"/>
    </source>
</evidence>
<keyword evidence="3" id="KW-1185">Reference proteome</keyword>
<sequence>MASITSTLLASWLLFQPSLAVTNPSGFVLSSGFADPRTTYWQGVYYGFATYKQDRGTEPNVHIPVATSRSFSSGWEYSDAVVFSNGPAWATTNPYVWDPMLHVYNASHYVLYYAAQSKVNGPNGEIRHCIGTATSTTVLGTYTPAETALIADGLSLVGSTTTLLAGNNADYTVEGGAMILNPEADNHPILLYVTGNFENTTYQIEYAVAPTNALIPPSGKQYIPNSKPLMTTGTINGQPVYGPGGPCFPRPYEVQTMMTFMSDPNGEDSNGIDASYINRTMRTANITFGADNTLKIV</sequence>
<dbReference type="Gene3D" id="2.115.10.20">
    <property type="entry name" value="Glycosyl hydrolase domain, family 43"/>
    <property type="match status" value="2"/>
</dbReference>
<organism evidence="2 3">
    <name type="scientific">Zasmidium cellare</name>
    <name type="common">Wine cellar mold</name>
    <name type="synonym">Racodium cellare</name>
    <dbReference type="NCBI Taxonomy" id="395010"/>
    <lineage>
        <taxon>Eukaryota</taxon>
        <taxon>Fungi</taxon>
        <taxon>Dikarya</taxon>
        <taxon>Ascomycota</taxon>
        <taxon>Pezizomycotina</taxon>
        <taxon>Dothideomycetes</taxon>
        <taxon>Dothideomycetidae</taxon>
        <taxon>Mycosphaerellales</taxon>
        <taxon>Mycosphaerellaceae</taxon>
        <taxon>Zasmidium</taxon>
    </lineage>
</organism>
<feature type="chain" id="PRO_5045200219" description="Glycoside hydrolase family 43 protein" evidence="1">
    <location>
        <begin position="21"/>
        <end position="297"/>
    </location>
</feature>
<feature type="signal peptide" evidence="1">
    <location>
        <begin position="1"/>
        <end position="20"/>
    </location>
</feature>
<reference evidence="2 3" key="1">
    <citation type="journal article" date="2023" name="G3 (Bethesda)">
        <title>A chromosome-level genome assembly of Zasmidium syzygii isolated from banana leaves.</title>
        <authorList>
            <person name="van Westerhoven A.C."/>
            <person name="Mehrabi R."/>
            <person name="Talebi R."/>
            <person name="Steentjes M.B.F."/>
            <person name="Corcolon B."/>
            <person name="Chong P.A."/>
            <person name="Kema G.H.J."/>
            <person name="Seidl M.F."/>
        </authorList>
    </citation>
    <scope>NUCLEOTIDE SEQUENCE [LARGE SCALE GENOMIC DNA]</scope>
    <source>
        <strain evidence="2 3">P124</strain>
    </source>
</reference>
<name>A0ABR0EAL1_ZASCE</name>
<evidence type="ECO:0000313" key="3">
    <source>
        <dbReference type="Proteomes" id="UP001305779"/>
    </source>
</evidence>
<gene>
    <name evidence="2" type="ORF">PRZ48_010934</name>
</gene>
<dbReference type="InterPro" id="IPR023296">
    <property type="entry name" value="Glyco_hydro_beta-prop_sf"/>
</dbReference>
<protein>
    <recommendedName>
        <fullName evidence="4">Glycoside hydrolase family 43 protein</fullName>
    </recommendedName>
</protein>
<proteinExistence type="predicted"/>
<keyword evidence="1" id="KW-0732">Signal</keyword>
<dbReference type="Proteomes" id="UP001305779">
    <property type="component" value="Unassembled WGS sequence"/>
</dbReference>
<dbReference type="EMBL" id="JAXOVC010000008">
    <property type="protein sequence ID" value="KAK4498276.1"/>
    <property type="molecule type" value="Genomic_DNA"/>
</dbReference>
<evidence type="ECO:0008006" key="4">
    <source>
        <dbReference type="Google" id="ProtNLM"/>
    </source>
</evidence>
<accession>A0ABR0EAL1</accession>
<evidence type="ECO:0000256" key="1">
    <source>
        <dbReference type="SAM" id="SignalP"/>
    </source>
</evidence>
<comment type="caution">
    <text evidence="2">The sequence shown here is derived from an EMBL/GenBank/DDBJ whole genome shotgun (WGS) entry which is preliminary data.</text>
</comment>
<dbReference type="SUPFAM" id="SSF75005">
    <property type="entry name" value="Arabinanase/levansucrase/invertase"/>
    <property type="match status" value="1"/>
</dbReference>